<dbReference type="GO" id="GO:0010329">
    <property type="term" value="F:auxin efflux transmembrane transporter activity"/>
    <property type="evidence" value="ECO:0007669"/>
    <property type="project" value="TreeGrafter"/>
</dbReference>
<comment type="subcellular location">
    <subcellularLocation>
        <location evidence="1 8">Membrane</location>
        <topology evidence="1 8">Multi-pass membrane protein</topology>
    </subcellularLocation>
</comment>
<keyword evidence="5 8" id="KW-1133">Transmembrane helix</keyword>
<accession>A0AA88A7W8</accession>
<feature type="compositionally biased region" description="Polar residues" evidence="9">
    <location>
        <begin position="323"/>
        <end position="337"/>
    </location>
</feature>
<evidence type="ECO:0000256" key="3">
    <source>
        <dbReference type="ARBA" id="ARBA00022448"/>
    </source>
</evidence>
<feature type="transmembrane region" description="Helical" evidence="8">
    <location>
        <begin position="71"/>
        <end position="89"/>
    </location>
</feature>
<dbReference type="EMBL" id="BTGU01000022">
    <property type="protein sequence ID" value="GMN46222.1"/>
    <property type="molecule type" value="Genomic_DNA"/>
</dbReference>
<keyword evidence="3 8" id="KW-0813">Transport</keyword>
<evidence type="ECO:0000313" key="10">
    <source>
        <dbReference type="EMBL" id="GMN46222.1"/>
    </source>
</evidence>
<dbReference type="InterPro" id="IPR004776">
    <property type="entry name" value="Mem_transp_PIN-like"/>
</dbReference>
<evidence type="ECO:0000256" key="2">
    <source>
        <dbReference type="ARBA" id="ARBA00009177"/>
    </source>
</evidence>
<feature type="transmembrane region" description="Helical" evidence="8">
    <location>
        <begin position="6"/>
        <end position="28"/>
    </location>
</feature>
<evidence type="ECO:0000256" key="9">
    <source>
        <dbReference type="SAM" id="MobiDB-lite"/>
    </source>
</evidence>
<comment type="caution">
    <text evidence="10">The sequence shown here is derived from an EMBL/GenBank/DDBJ whole genome shotgun (WGS) entry which is preliminary data.</text>
</comment>
<keyword evidence="6 8" id="KW-0472">Membrane</keyword>
<dbReference type="Proteomes" id="UP001187192">
    <property type="component" value="Unassembled WGS sequence"/>
</dbReference>
<evidence type="ECO:0000256" key="4">
    <source>
        <dbReference type="ARBA" id="ARBA00022692"/>
    </source>
</evidence>
<evidence type="ECO:0000256" key="5">
    <source>
        <dbReference type="ARBA" id="ARBA00022989"/>
    </source>
</evidence>
<feature type="transmembrane region" description="Helical" evidence="8">
    <location>
        <begin position="132"/>
        <end position="152"/>
    </location>
</feature>
<evidence type="ECO:0000313" key="11">
    <source>
        <dbReference type="Proteomes" id="UP001187192"/>
    </source>
</evidence>
<sequence length="703" mass="77314">MITLSDFYHVMTAVVPLYVAMILAYGSVKWWKIFSPDQCSGINRFVALFAVPLLSFHFISTNNPYAMNFRFIAADTLQKLIVLAVLAVWSKVSKRGCLEWTITLFSLSTLPNTLVMGIPLLKGMYGEFSGSLMVQIVVLQCIIWYTLLLFLFEYRGARMLISEQFPDTAGSIVSIHVDSDIMSLDGRQILETEAQVKEDGKLHVTVRKSNASRSDIFSRRSQGLSSTTPRPSNLTNAEIYSLQSSRNPTPRGSSFNHTDFYSMMAGGRSSNFGAGDVYGLSASRGPTPRPSNYDEDGAIKQTTTTTTTRFGHYPAPNPGMFSPTGSKNPVAKSNSKPNGNTVTGGNNQQALPQKGSNNNEDGNRDLHMFVWSSSASPVSDVFGSHEYGGHHDQKDVRLAVSPGKVEGRRENNQEEYLERDNFSFGNREALDVNNNNHDQGDKGNINGGDGDGKPKAMPPTSVMTRLILIMVWRKLIRNPNTYSSLIGLTWSLVSFKWHVEMPAIIAQSISILSDAGLGMAMFSLGLFMALQPRLIACGNSIAAFSMAVRFLTGPAVMAAASIAVGLRGVLLRVAIVQASLPQGIVPFVFAKEYNVHPDILSTGQKSLELEPDLQRRLLAGTRTSCIAIVDLQRPHDDIPRPNHTEPSMNDDHRQIYSTMGVTRMNSPFLTEPNPPTSQPLTPQTSILCCQNRSNPRERGREGY</sequence>
<feature type="region of interest" description="Disordered" evidence="9">
    <location>
        <begin position="428"/>
        <end position="456"/>
    </location>
</feature>
<evidence type="ECO:0000256" key="1">
    <source>
        <dbReference type="ARBA" id="ARBA00004141"/>
    </source>
</evidence>
<comment type="caution">
    <text evidence="8">Lacks conserved residue(s) required for the propagation of feature annotation.</text>
</comment>
<feature type="transmembrane region" description="Helical" evidence="8">
    <location>
        <begin position="40"/>
        <end position="59"/>
    </location>
</feature>
<feature type="compositionally biased region" description="Polar residues" evidence="9">
    <location>
        <begin position="348"/>
        <end position="360"/>
    </location>
</feature>
<dbReference type="GO" id="GO:0005783">
    <property type="term" value="C:endoplasmic reticulum"/>
    <property type="evidence" value="ECO:0007669"/>
    <property type="project" value="TreeGrafter"/>
</dbReference>
<feature type="region of interest" description="Disordered" evidence="9">
    <location>
        <begin position="279"/>
        <end position="364"/>
    </location>
</feature>
<evidence type="ECO:0000256" key="7">
    <source>
        <dbReference type="ARBA" id="ARBA00023294"/>
    </source>
</evidence>
<dbReference type="AlphaFoldDB" id="A0AA88A7W8"/>
<dbReference type="InterPro" id="IPR014024">
    <property type="entry name" value="Auxin_eff_plant"/>
</dbReference>
<dbReference type="PANTHER" id="PTHR31752">
    <property type="entry name" value="AUXIN EFFLUX CARRIER COMPONENT 1B-RELATED"/>
    <property type="match status" value="1"/>
</dbReference>
<proteinExistence type="inferred from homology"/>
<keyword evidence="4 8" id="KW-0812">Transmembrane</keyword>
<gene>
    <name evidence="10" type="ORF">TIFTF001_015410</name>
</gene>
<reference evidence="10" key="1">
    <citation type="submission" date="2023-07" db="EMBL/GenBank/DDBJ databases">
        <title>draft genome sequence of fig (Ficus carica).</title>
        <authorList>
            <person name="Takahashi T."/>
            <person name="Nishimura K."/>
        </authorList>
    </citation>
    <scope>NUCLEOTIDE SEQUENCE</scope>
</reference>
<evidence type="ECO:0000256" key="6">
    <source>
        <dbReference type="ARBA" id="ARBA00023136"/>
    </source>
</evidence>
<dbReference type="PANTHER" id="PTHR31752:SF18">
    <property type="entry name" value="AUXIN EFFLUX CARRIER COMPONENT 1"/>
    <property type="match status" value="1"/>
</dbReference>
<dbReference type="GO" id="GO:0009926">
    <property type="term" value="P:auxin polar transport"/>
    <property type="evidence" value="ECO:0007669"/>
    <property type="project" value="TreeGrafter"/>
</dbReference>
<feature type="region of interest" description="Disordered" evidence="9">
    <location>
        <begin position="213"/>
        <end position="235"/>
    </location>
</feature>
<comment type="similarity">
    <text evidence="2 8">Belongs to the auxin efflux carrier (TC 2.A.69.1) family.</text>
</comment>
<feature type="compositionally biased region" description="Low complexity" evidence="9">
    <location>
        <begin position="338"/>
        <end position="347"/>
    </location>
</feature>
<name>A0AA88A7W8_FICCA</name>
<organism evidence="10 11">
    <name type="scientific">Ficus carica</name>
    <name type="common">Common fig</name>
    <dbReference type="NCBI Taxonomy" id="3494"/>
    <lineage>
        <taxon>Eukaryota</taxon>
        <taxon>Viridiplantae</taxon>
        <taxon>Streptophyta</taxon>
        <taxon>Embryophyta</taxon>
        <taxon>Tracheophyta</taxon>
        <taxon>Spermatophyta</taxon>
        <taxon>Magnoliopsida</taxon>
        <taxon>eudicotyledons</taxon>
        <taxon>Gunneridae</taxon>
        <taxon>Pentapetalae</taxon>
        <taxon>rosids</taxon>
        <taxon>fabids</taxon>
        <taxon>Rosales</taxon>
        <taxon>Moraceae</taxon>
        <taxon>Ficeae</taxon>
        <taxon>Ficus</taxon>
    </lineage>
</organism>
<dbReference type="NCBIfam" id="TIGR00946">
    <property type="entry name" value="2a69"/>
    <property type="match status" value="1"/>
</dbReference>
<protein>
    <recommendedName>
        <fullName evidence="8">Auxin efflux carrier component</fullName>
    </recommendedName>
</protein>
<dbReference type="Pfam" id="PF03547">
    <property type="entry name" value="Mem_trans"/>
    <property type="match status" value="1"/>
</dbReference>
<dbReference type="GO" id="GO:0009734">
    <property type="term" value="P:auxin-activated signaling pathway"/>
    <property type="evidence" value="ECO:0007669"/>
    <property type="project" value="UniProtKB-UniRule"/>
</dbReference>
<keyword evidence="11" id="KW-1185">Reference proteome</keyword>
<feature type="transmembrane region" description="Helical" evidence="8">
    <location>
        <begin position="101"/>
        <end position="120"/>
    </location>
</feature>
<dbReference type="InterPro" id="IPR051107">
    <property type="entry name" value="Auxin_Efflux_Carrier"/>
</dbReference>
<comment type="function">
    <text evidence="8">May act as a component of the auxin efflux carrier.</text>
</comment>
<keyword evidence="7 8" id="KW-0927">Auxin signaling pathway</keyword>
<dbReference type="GO" id="GO:0005886">
    <property type="term" value="C:plasma membrane"/>
    <property type="evidence" value="ECO:0007669"/>
    <property type="project" value="TreeGrafter"/>
</dbReference>
<evidence type="ECO:0000256" key="8">
    <source>
        <dbReference type="RuleBase" id="RU362108"/>
    </source>
</evidence>